<name>A0A4S3KL78_9GAMM</name>
<dbReference type="RefSeq" id="WP_136257026.1">
    <property type="nucleotide sequence ID" value="NZ_MWIO01000007.1"/>
</dbReference>
<keyword evidence="3" id="KW-1185">Reference proteome</keyword>
<dbReference type="OrthoDB" id="5573309at2"/>
<dbReference type="AlphaFoldDB" id="A0A4S3KL78"/>
<accession>A0A4S3KL78</accession>
<dbReference type="EMBL" id="MWIO01000007">
    <property type="protein sequence ID" value="THD09615.1"/>
    <property type="molecule type" value="Genomic_DNA"/>
</dbReference>
<dbReference type="Proteomes" id="UP000306317">
    <property type="component" value="Unassembled WGS sequence"/>
</dbReference>
<evidence type="ECO:0000313" key="3">
    <source>
        <dbReference type="Proteomes" id="UP000306317"/>
    </source>
</evidence>
<organism evidence="2 3">
    <name type="scientific">Rhodanobacter lindaniclasticus</name>
    <dbReference type="NCBI Taxonomy" id="75310"/>
    <lineage>
        <taxon>Bacteria</taxon>
        <taxon>Pseudomonadati</taxon>
        <taxon>Pseudomonadota</taxon>
        <taxon>Gammaproteobacteria</taxon>
        <taxon>Lysobacterales</taxon>
        <taxon>Rhodanobacteraceae</taxon>
        <taxon>Rhodanobacter</taxon>
    </lineage>
</organism>
<proteinExistence type="predicted"/>
<gene>
    <name evidence="2" type="ORF">B1991_01925</name>
</gene>
<reference evidence="2 3" key="1">
    <citation type="submission" date="2017-02" db="EMBL/GenBank/DDBJ databases">
        <title>Whole genome sequencing of Rhodanobacter lindaniclasticus DSM 17932.</title>
        <authorList>
            <person name="Kumar S."/>
            <person name="Patil P."/>
            <person name="Patil P.B."/>
        </authorList>
    </citation>
    <scope>NUCLEOTIDE SEQUENCE [LARGE SCALE GENOMIC DNA]</scope>
    <source>
        <strain evidence="2 3">DSM 17932</strain>
    </source>
</reference>
<feature type="region of interest" description="Disordered" evidence="1">
    <location>
        <begin position="143"/>
        <end position="164"/>
    </location>
</feature>
<feature type="compositionally biased region" description="Pro residues" evidence="1">
    <location>
        <begin position="149"/>
        <end position="164"/>
    </location>
</feature>
<evidence type="ECO:0000313" key="2">
    <source>
        <dbReference type="EMBL" id="THD09615.1"/>
    </source>
</evidence>
<evidence type="ECO:0000256" key="1">
    <source>
        <dbReference type="SAM" id="MobiDB-lite"/>
    </source>
</evidence>
<comment type="caution">
    <text evidence="2">The sequence shown here is derived from an EMBL/GenBank/DDBJ whole genome shotgun (WGS) entry which is preliminary data.</text>
</comment>
<protein>
    <submittedName>
        <fullName evidence="2">Uncharacterized protein</fullName>
    </submittedName>
</protein>
<sequence>MPQNLIDIDLNAEELAAIDNALAALETGFASLIALTPDQRHGLTKMGDKSEAFCRQAGHVFTDNPGVLPGNFDLAGYQRDIATLDALRPRLVRLGKLHQRGVDTEMAVGSDLMTNALEGYAVLKVAGKGQGLDEARKALAARFARGPRNPAPASEPAPGEPLPA</sequence>